<evidence type="ECO:0000256" key="2">
    <source>
        <dbReference type="ARBA" id="ARBA00022553"/>
    </source>
</evidence>
<feature type="domain" description="Carrier" evidence="3">
    <location>
        <begin position="5"/>
        <end position="82"/>
    </location>
</feature>
<accession>A0ABS6YWW4</accession>
<organism evidence="4 5">
    <name type="scientific">Streptomyces anatolicus</name>
    <dbReference type="NCBI Taxonomy" id="2675858"/>
    <lineage>
        <taxon>Bacteria</taxon>
        <taxon>Bacillati</taxon>
        <taxon>Actinomycetota</taxon>
        <taxon>Actinomycetes</taxon>
        <taxon>Kitasatosporales</taxon>
        <taxon>Streptomycetaceae</taxon>
        <taxon>Streptomyces</taxon>
    </lineage>
</organism>
<dbReference type="InterPro" id="IPR009081">
    <property type="entry name" value="PP-bd_ACP"/>
</dbReference>
<dbReference type="Proteomes" id="UP001197114">
    <property type="component" value="Unassembled WGS sequence"/>
</dbReference>
<keyword evidence="1" id="KW-0596">Phosphopantetheine</keyword>
<dbReference type="SUPFAM" id="SSF47336">
    <property type="entry name" value="ACP-like"/>
    <property type="match status" value="1"/>
</dbReference>
<dbReference type="InterPro" id="IPR036736">
    <property type="entry name" value="ACP-like_sf"/>
</dbReference>
<dbReference type="InterPro" id="IPR020806">
    <property type="entry name" value="PKS_PP-bd"/>
</dbReference>
<keyword evidence="5" id="KW-1185">Reference proteome</keyword>
<proteinExistence type="predicted"/>
<evidence type="ECO:0000313" key="4">
    <source>
        <dbReference type="EMBL" id="MBW5425920.1"/>
    </source>
</evidence>
<evidence type="ECO:0000313" key="5">
    <source>
        <dbReference type="Proteomes" id="UP001197114"/>
    </source>
</evidence>
<name>A0ABS6YWW4_9ACTN</name>
<dbReference type="Pfam" id="PF00550">
    <property type="entry name" value="PP-binding"/>
    <property type="match status" value="1"/>
</dbReference>
<dbReference type="EMBL" id="WMBF01000664">
    <property type="protein sequence ID" value="MBW5425920.1"/>
    <property type="molecule type" value="Genomic_DNA"/>
</dbReference>
<sequence>MTSPLTLTLTLDQLRTDVADVLGEDPADIPADENLVDYGLDSVRLMTLLNRWRRDHGVTASFADLAEEPALEKWVPLLTREG</sequence>
<gene>
    <name evidence="4" type="ORF">GKQ77_30890</name>
</gene>
<dbReference type="Gene3D" id="1.10.1200.10">
    <property type="entry name" value="ACP-like"/>
    <property type="match status" value="1"/>
</dbReference>
<protein>
    <submittedName>
        <fullName evidence="4">Isochorismatase</fullName>
    </submittedName>
</protein>
<dbReference type="SMART" id="SM00823">
    <property type="entry name" value="PKS_PP"/>
    <property type="match status" value="1"/>
</dbReference>
<dbReference type="PROSITE" id="PS50075">
    <property type="entry name" value="CARRIER"/>
    <property type="match status" value="1"/>
</dbReference>
<evidence type="ECO:0000259" key="3">
    <source>
        <dbReference type="PROSITE" id="PS50075"/>
    </source>
</evidence>
<dbReference type="RefSeq" id="WP_219692461.1">
    <property type="nucleotide sequence ID" value="NZ_WMBF01000664.1"/>
</dbReference>
<keyword evidence="2" id="KW-0597">Phosphoprotein</keyword>
<reference evidence="4 5" key="1">
    <citation type="submission" date="2019-11" db="EMBL/GenBank/DDBJ databases">
        <authorList>
            <person name="Ay H."/>
        </authorList>
    </citation>
    <scope>NUCLEOTIDE SEQUENCE [LARGE SCALE GENOMIC DNA]</scope>
    <source>
        <strain evidence="4 5">BG9H</strain>
    </source>
</reference>
<comment type="caution">
    <text evidence="4">The sequence shown here is derived from an EMBL/GenBank/DDBJ whole genome shotgun (WGS) entry which is preliminary data.</text>
</comment>
<evidence type="ECO:0000256" key="1">
    <source>
        <dbReference type="ARBA" id="ARBA00022450"/>
    </source>
</evidence>